<comment type="similarity">
    <text evidence="1 9">Belongs to the SPC25 family.</text>
</comment>
<comment type="subunit">
    <text evidence="9">Component of the NDC80 complex.</text>
</comment>
<evidence type="ECO:0000256" key="1">
    <source>
        <dbReference type="ARBA" id="ARBA00006379"/>
    </source>
</evidence>
<dbReference type="FunFam" id="3.30.457.50:FF:000001">
    <property type="entry name" value="Probable kinetochore protein spc25"/>
    <property type="match status" value="1"/>
</dbReference>
<keyword evidence="5 9" id="KW-0995">Kinetochore</keyword>
<comment type="caution">
    <text evidence="13">The sequence shown here is derived from an EMBL/GenBank/DDBJ whole genome shotgun (WGS) entry which is preliminary data.</text>
</comment>
<evidence type="ECO:0000313" key="13">
    <source>
        <dbReference type="EMBL" id="SPO03885.1"/>
    </source>
</evidence>
<comment type="subcellular location">
    <subcellularLocation>
        <location evidence="9">Nucleus</location>
    </subcellularLocation>
    <subcellularLocation>
        <location evidence="9">Chromosome</location>
        <location evidence="9">Centromere</location>
        <location evidence="9">Kinetochore</location>
    </subcellularLocation>
</comment>
<sequence length="268" mass="31205">MSSAFEPSLSSSIHRQSLATSSSMHRQSIAAQPSITETLPNVNWSFDDLRDRMNKFSAKFDAFIEQGRKRVLEERNQFRMNVTELKEDQRMKRKDMEIVQMKTTTYQQTIAKETAEAREIQEAIDSLSTQRDKHIQTRDALKAQIAATQREIDARLAAQRAHAAQLDAQARFNVPELDFWVNNLSLRIEGAGKSDRLKFVYTCVDERDWDREAWFELVTEARDYDVRSCRPRLERSEVERVLERVNETRELALLLKGMRELFVAAMKS</sequence>
<evidence type="ECO:0000256" key="11">
    <source>
        <dbReference type="SAM" id="MobiDB-lite"/>
    </source>
</evidence>
<protein>
    <recommendedName>
        <fullName evidence="9">Kinetochore protein SPC25</fullName>
    </recommendedName>
</protein>
<dbReference type="InterPro" id="IPR013255">
    <property type="entry name" value="Spc25_C"/>
</dbReference>
<dbReference type="EMBL" id="ONZQ02000009">
    <property type="protein sequence ID" value="SPO03885.1"/>
    <property type="molecule type" value="Genomic_DNA"/>
</dbReference>
<evidence type="ECO:0000256" key="5">
    <source>
        <dbReference type="ARBA" id="ARBA00022838"/>
    </source>
</evidence>
<feature type="coiled-coil region" evidence="10">
    <location>
        <begin position="68"/>
        <end position="151"/>
    </location>
</feature>
<dbReference type="Gene3D" id="1.20.1170.10">
    <property type="match status" value="1"/>
</dbReference>
<dbReference type="CDD" id="cd23784">
    <property type="entry name" value="RWD_Spc25"/>
    <property type="match status" value="1"/>
</dbReference>
<keyword evidence="8 9" id="KW-0137">Centromere</keyword>
<feature type="domain" description="Chromosome segregation protein Spc25 C-terminal" evidence="12">
    <location>
        <begin position="192"/>
        <end position="263"/>
    </location>
</feature>
<keyword evidence="6 10" id="KW-0175">Coiled coil</keyword>
<accession>A0AAE8SWJ6</accession>
<gene>
    <name evidence="13" type="ORF">DNG_06568</name>
</gene>
<evidence type="ECO:0000256" key="3">
    <source>
        <dbReference type="ARBA" id="ARBA00022618"/>
    </source>
</evidence>
<dbReference type="GO" id="GO:0031262">
    <property type="term" value="C:Ndc80 complex"/>
    <property type="evidence" value="ECO:0007669"/>
    <property type="project" value="InterPro"/>
</dbReference>
<feature type="region of interest" description="Disordered" evidence="11">
    <location>
        <begin position="1"/>
        <end position="32"/>
    </location>
</feature>
<keyword evidence="4 9" id="KW-0498">Mitosis</keyword>
<dbReference type="PANTHER" id="PTHR14281">
    <property type="entry name" value="KINETOCHORE PROTEIN SPC25-RELATED"/>
    <property type="match status" value="1"/>
</dbReference>
<evidence type="ECO:0000256" key="7">
    <source>
        <dbReference type="ARBA" id="ARBA00023306"/>
    </source>
</evidence>
<dbReference type="GO" id="GO:0007059">
    <property type="term" value="P:chromosome segregation"/>
    <property type="evidence" value="ECO:0007669"/>
    <property type="project" value="InterPro"/>
</dbReference>
<keyword evidence="9" id="KW-0539">Nucleus</keyword>
<reference evidence="13" key="1">
    <citation type="submission" date="2018-03" db="EMBL/GenBank/DDBJ databases">
        <authorList>
            <person name="Guldener U."/>
        </authorList>
    </citation>
    <scope>NUCLEOTIDE SEQUENCE</scope>
</reference>
<dbReference type="GO" id="GO:0005634">
    <property type="term" value="C:nucleus"/>
    <property type="evidence" value="ECO:0007669"/>
    <property type="project" value="UniProtKB-SubCell"/>
</dbReference>
<evidence type="ECO:0000313" key="14">
    <source>
        <dbReference type="Proteomes" id="UP001187682"/>
    </source>
</evidence>
<dbReference type="Proteomes" id="UP001187682">
    <property type="component" value="Unassembled WGS sequence"/>
</dbReference>
<keyword evidence="2 9" id="KW-0158">Chromosome</keyword>
<keyword evidence="7 9" id="KW-0131">Cell cycle</keyword>
<evidence type="ECO:0000256" key="9">
    <source>
        <dbReference type="RuleBase" id="RU367150"/>
    </source>
</evidence>
<dbReference type="Gene3D" id="3.30.457.50">
    <property type="entry name" value="Chromosome segregation protein Spc25"/>
    <property type="match status" value="1"/>
</dbReference>
<keyword evidence="3 9" id="KW-0132">Cell division</keyword>
<evidence type="ECO:0000256" key="10">
    <source>
        <dbReference type="SAM" id="Coils"/>
    </source>
</evidence>
<dbReference type="PANTHER" id="PTHR14281:SF0">
    <property type="entry name" value="KINETOCHORE PROTEIN SPC25"/>
    <property type="match status" value="1"/>
</dbReference>
<evidence type="ECO:0000256" key="4">
    <source>
        <dbReference type="ARBA" id="ARBA00022776"/>
    </source>
</evidence>
<dbReference type="GO" id="GO:0051301">
    <property type="term" value="P:cell division"/>
    <property type="evidence" value="ECO:0007669"/>
    <property type="project" value="UniProtKB-UniRule"/>
</dbReference>
<dbReference type="Pfam" id="PF08234">
    <property type="entry name" value="Spindle_Spc25"/>
    <property type="match status" value="1"/>
</dbReference>
<evidence type="ECO:0000256" key="8">
    <source>
        <dbReference type="ARBA" id="ARBA00023328"/>
    </source>
</evidence>
<dbReference type="InterPro" id="IPR045143">
    <property type="entry name" value="Spc25"/>
</dbReference>
<keyword evidence="14" id="KW-1185">Reference proteome</keyword>
<proteinExistence type="inferred from homology"/>
<evidence type="ECO:0000256" key="2">
    <source>
        <dbReference type="ARBA" id="ARBA00022454"/>
    </source>
</evidence>
<evidence type="ECO:0000256" key="6">
    <source>
        <dbReference type="ARBA" id="ARBA00023054"/>
    </source>
</evidence>
<evidence type="ECO:0000259" key="12">
    <source>
        <dbReference type="Pfam" id="PF08234"/>
    </source>
</evidence>
<comment type="function">
    <text evidence="9">Acts as a component of the essential kinetochore-associated NDC80 complex, which is required for chromosome segregation and spindle checkpoint activity.</text>
</comment>
<dbReference type="AlphaFoldDB" id="A0AAE8SWJ6"/>
<organism evidence="13 14">
    <name type="scientific">Cephalotrichum gorgonifer</name>
    <dbReference type="NCBI Taxonomy" id="2041049"/>
    <lineage>
        <taxon>Eukaryota</taxon>
        <taxon>Fungi</taxon>
        <taxon>Dikarya</taxon>
        <taxon>Ascomycota</taxon>
        <taxon>Pezizomycotina</taxon>
        <taxon>Sordariomycetes</taxon>
        <taxon>Hypocreomycetidae</taxon>
        <taxon>Microascales</taxon>
        <taxon>Microascaceae</taxon>
        <taxon>Cephalotrichum</taxon>
    </lineage>
</organism>
<name>A0AAE8SWJ6_9PEZI</name>